<dbReference type="PROSITE" id="PS51332">
    <property type="entry name" value="B12_BINDING"/>
    <property type="match status" value="1"/>
</dbReference>
<dbReference type="CDD" id="cd01335">
    <property type="entry name" value="Radical_SAM"/>
    <property type="match status" value="1"/>
</dbReference>
<evidence type="ECO:0000256" key="3">
    <source>
        <dbReference type="ARBA" id="ARBA00022723"/>
    </source>
</evidence>
<comment type="caution">
    <text evidence="8">The sequence shown here is derived from an EMBL/GenBank/DDBJ whole genome shotgun (WGS) entry which is preliminary data.</text>
</comment>
<keyword evidence="2" id="KW-0949">S-adenosyl-L-methionine</keyword>
<proteinExistence type="predicted"/>
<evidence type="ECO:0000259" key="6">
    <source>
        <dbReference type="PROSITE" id="PS51332"/>
    </source>
</evidence>
<dbReference type="EMBL" id="MFGJ01000006">
    <property type="protein sequence ID" value="OGF32393.1"/>
    <property type="molecule type" value="Genomic_DNA"/>
</dbReference>
<reference evidence="8 9" key="1">
    <citation type="journal article" date="2016" name="Nat. Commun.">
        <title>Thousands of microbial genomes shed light on interconnected biogeochemical processes in an aquifer system.</title>
        <authorList>
            <person name="Anantharaman K."/>
            <person name="Brown C.T."/>
            <person name="Hug L.A."/>
            <person name="Sharon I."/>
            <person name="Castelle C.J."/>
            <person name="Probst A.J."/>
            <person name="Thomas B.C."/>
            <person name="Singh A."/>
            <person name="Wilkins M.J."/>
            <person name="Karaoz U."/>
            <person name="Brodie E.L."/>
            <person name="Williams K.H."/>
            <person name="Hubbard S.S."/>
            <person name="Banfield J.F."/>
        </authorList>
    </citation>
    <scope>NUCLEOTIDE SEQUENCE [LARGE SCALE GENOMIC DNA]</scope>
</reference>
<organism evidence="8 9">
    <name type="scientific">Candidatus Falkowbacteria bacterium RIFOXYC2_FULL_36_12</name>
    <dbReference type="NCBI Taxonomy" id="1798002"/>
    <lineage>
        <taxon>Bacteria</taxon>
        <taxon>Candidatus Falkowiibacteriota</taxon>
    </lineage>
</organism>
<dbReference type="InterPro" id="IPR006158">
    <property type="entry name" value="Cobalamin-bd"/>
</dbReference>
<evidence type="ECO:0000256" key="1">
    <source>
        <dbReference type="ARBA" id="ARBA00001966"/>
    </source>
</evidence>
<accession>A0A1F5T0W9</accession>
<dbReference type="Pfam" id="PF04055">
    <property type="entry name" value="Radical_SAM"/>
    <property type="match status" value="1"/>
</dbReference>
<dbReference type="GO" id="GO:0031419">
    <property type="term" value="F:cobalamin binding"/>
    <property type="evidence" value="ECO:0007669"/>
    <property type="project" value="InterPro"/>
</dbReference>
<dbReference type="InterPro" id="IPR051198">
    <property type="entry name" value="BchE-like"/>
</dbReference>
<dbReference type="SMART" id="SM00729">
    <property type="entry name" value="Elp3"/>
    <property type="match status" value="1"/>
</dbReference>
<dbReference type="InterPro" id="IPR007197">
    <property type="entry name" value="rSAM"/>
</dbReference>
<sequence>MTKQKILILNSVGKDENNNFFIHFPSRWTALVKEHKAFTFYPYELAYLSTLLKRETEHEVKMYDGNLLNLNWQEYFDLIKDDKPDFAIFETSTAVYNEDLKLAKKLKQTFGTKIIFTGQHPTAMPEQTLQDGIDFVCIGEFEDTLLDFFTNGLNPNIAGIFPHGYRPPLNINKLPFPEDEDIKRNQYYDIGGCDFKEIEFFASRGCPMKCNYCVCGNLYYDPKTPNYRVREVKSIIDEIKQLKEKYPEMEGIFYDEEYHNVNKQFIMDLCQAKIDNGLDKLKYNAMCGYWTMDEEMLRKMKQAGYYKLRIGIETVSEESLKAIRKNINVTNLKTILKLAKEIGIQMYGTFTFGSLGSNDTEDKKTIEFIKECLKEDLLADYQISLCTPQPGTPFYDYLKQNNLFLTNDFSKFDGGTAVYSYPNYSKEQIEANCQKATQIYIRSQVLSPSIFKIIKRNIEKHGLGHTIKYGFITLKNIIK</sequence>
<feature type="domain" description="B12-binding" evidence="6">
    <location>
        <begin position="27"/>
        <end position="159"/>
    </location>
</feature>
<dbReference type="GO" id="GO:0051539">
    <property type="term" value="F:4 iron, 4 sulfur cluster binding"/>
    <property type="evidence" value="ECO:0007669"/>
    <property type="project" value="UniProtKB-KW"/>
</dbReference>
<dbReference type="InterPro" id="IPR006638">
    <property type="entry name" value="Elp3/MiaA/NifB-like_rSAM"/>
</dbReference>
<dbReference type="Proteomes" id="UP000179001">
    <property type="component" value="Unassembled WGS sequence"/>
</dbReference>
<dbReference type="InterPro" id="IPR058240">
    <property type="entry name" value="rSAM_sf"/>
</dbReference>
<dbReference type="SUPFAM" id="SSF102114">
    <property type="entry name" value="Radical SAM enzymes"/>
    <property type="match status" value="1"/>
</dbReference>
<dbReference type="Gene3D" id="3.40.50.280">
    <property type="entry name" value="Cobalamin-binding domain"/>
    <property type="match status" value="1"/>
</dbReference>
<gene>
    <name evidence="8" type="ORF">A2478_03680</name>
</gene>
<comment type="cofactor">
    <cofactor evidence="1">
        <name>[4Fe-4S] cluster</name>
        <dbReference type="ChEBI" id="CHEBI:49883"/>
    </cofactor>
</comment>
<evidence type="ECO:0000313" key="9">
    <source>
        <dbReference type="Proteomes" id="UP000179001"/>
    </source>
</evidence>
<dbReference type="InterPro" id="IPR034466">
    <property type="entry name" value="Methyltransferase_Class_B"/>
</dbReference>
<name>A0A1F5T0W9_9BACT</name>
<evidence type="ECO:0000256" key="5">
    <source>
        <dbReference type="ARBA" id="ARBA00023014"/>
    </source>
</evidence>
<dbReference type="GO" id="GO:0005829">
    <property type="term" value="C:cytosol"/>
    <property type="evidence" value="ECO:0007669"/>
    <property type="project" value="TreeGrafter"/>
</dbReference>
<dbReference type="InterPro" id="IPR013785">
    <property type="entry name" value="Aldolase_TIM"/>
</dbReference>
<feature type="domain" description="Radical SAM core" evidence="7">
    <location>
        <begin position="188"/>
        <end position="425"/>
    </location>
</feature>
<dbReference type="GO" id="GO:0003824">
    <property type="term" value="F:catalytic activity"/>
    <property type="evidence" value="ECO:0007669"/>
    <property type="project" value="InterPro"/>
</dbReference>
<keyword evidence="5" id="KW-0411">Iron-sulfur</keyword>
<evidence type="ECO:0000256" key="2">
    <source>
        <dbReference type="ARBA" id="ARBA00022691"/>
    </source>
</evidence>
<keyword evidence="3" id="KW-0479">Metal-binding</keyword>
<protein>
    <submittedName>
        <fullName evidence="8">Uncharacterized protein</fullName>
    </submittedName>
</protein>
<keyword evidence="4" id="KW-0408">Iron</keyword>
<evidence type="ECO:0000256" key="4">
    <source>
        <dbReference type="ARBA" id="ARBA00023004"/>
    </source>
</evidence>
<dbReference type="PANTHER" id="PTHR43409">
    <property type="entry name" value="ANAEROBIC MAGNESIUM-PROTOPORPHYRIN IX MONOMETHYL ESTER CYCLASE-RELATED"/>
    <property type="match status" value="1"/>
</dbReference>
<dbReference type="SFLD" id="SFLDG01082">
    <property type="entry name" value="B12-binding_domain_containing"/>
    <property type="match status" value="1"/>
</dbReference>
<evidence type="ECO:0000313" key="8">
    <source>
        <dbReference type="EMBL" id="OGF32393.1"/>
    </source>
</evidence>
<dbReference type="SFLD" id="SFLDG01123">
    <property type="entry name" value="methyltransferase_(Class_B)"/>
    <property type="match status" value="1"/>
</dbReference>
<dbReference type="STRING" id="1798002.A2478_03680"/>
<dbReference type="AlphaFoldDB" id="A0A1F5T0W9"/>
<dbReference type="SFLD" id="SFLDS00029">
    <property type="entry name" value="Radical_SAM"/>
    <property type="match status" value="1"/>
</dbReference>
<dbReference type="PROSITE" id="PS51918">
    <property type="entry name" value="RADICAL_SAM"/>
    <property type="match status" value="1"/>
</dbReference>
<dbReference type="PANTHER" id="PTHR43409:SF16">
    <property type="entry name" value="SLR0320 PROTEIN"/>
    <property type="match status" value="1"/>
</dbReference>
<dbReference type="GO" id="GO:0046872">
    <property type="term" value="F:metal ion binding"/>
    <property type="evidence" value="ECO:0007669"/>
    <property type="project" value="UniProtKB-KW"/>
</dbReference>
<evidence type="ECO:0000259" key="7">
    <source>
        <dbReference type="PROSITE" id="PS51918"/>
    </source>
</evidence>
<dbReference type="Pfam" id="PF02310">
    <property type="entry name" value="B12-binding"/>
    <property type="match status" value="1"/>
</dbReference>
<dbReference type="Gene3D" id="3.20.20.70">
    <property type="entry name" value="Aldolase class I"/>
    <property type="match status" value="1"/>
</dbReference>